<name>A0A1S6HMA3_9GAMM</name>
<proteinExistence type="predicted"/>
<feature type="compositionally biased region" description="Basic and acidic residues" evidence="1">
    <location>
        <begin position="44"/>
        <end position="53"/>
    </location>
</feature>
<dbReference type="KEGG" id="spsw:Sps_01452"/>
<accession>A0A1S6HMA3</accession>
<organism evidence="2 3">
    <name type="scientific">Shewanella psychrophila</name>
    <dbReference type="NCBI Taxonomy" id="225848"/>
    <lineage>
        <taxon>Bacteria</taxon>
        <taxon>Pseudomonadati</taxon>
        <taxon>Pseudomonadota</taxon>
        <taxon>Gammaproteobacteria</taxon>
        <taxon>Alteromonadales</taxon>
        <taxon>Shewanellaceae</taxon>
        <taxon>Shewanella</taxon>
    </lineage>
</organism>
<feature type="region of interest" description="Disordered" evidence="1">
    <location>
        <begin position="1"/>
        <end position="58"/>
    </location>
</feature>
<evidence type="ECO:0000256" key="1">
    <source>
        <dbReference type="SAM" id="MobiDB-lite"/>
    </source>
</evidence>
<evidence type="ECO:0000313" key="3">
    <source>
        <dbReference type="Proteomes" id="UP000189545"/>
    </source>
</evidence>
<protein>
    <submittedName>
        <fullName evidence="2">Uncharacterized protein</fullName>
    </submittedName>
</protein>
<keyword evidence="3" id="KW-1185">Reference proteome</keyword>
<dbReference type="Proteomes" id="UP000189545">
    <property type="component" value="Chromosome"/>
</dbReference>
<dbReference type="AlphaFoldDB" id="A0A1S6HMA3"/>
<sequence>MPKSKFKKKLLISQNNHDSEEVLMHEAQPQEQREYAKLPPDNFSDDHGGHEASRQMPTGNVSSLIAKFNSLSDKASARNNTGPITKGIISKTKVNSLINKFEDLSRKAPAGNNTVPIMNGIDLTPENIKGARQEWKRLLKSHNLDVSKFEDDHVNNFTHAQFSNMPSYDHIGPNTVIKSNDLFEKYQNDIKDQLKFEGISGTGKLFNFLKDADRTYTGLRLDKSGTTVKVVHYGTDEYPGVRSQEDKKMEPSLSGAFLNFNQQEKTNFFRLGSFLQSLEKIGINAETTDQEVVKKLGNYTNTGPYFEYHNAPSDINTRLGNKEKALLDDEKILVTHKGISLAFDTQKPATLKQDFMAEKYSINNFNTVDSELLSMKFRENVGAFCQKLLKSEGRILMTGYAIAGFGDLVNFQMLYKTIISKHPELKERIDAYAHYYRYSIGNSTIAKLLHKDIKVVTHHNANRQWDPNFSYQIVSELAKEHKPTFEIQYNVGSVFKSVPKDENVLRVGEIGGMAGVSMVDDAYFTGLSRGGIGFGIPNADVDDNQQEIKDVLSGIIQNTLGQAETPANGTPLVSVIKNRFALMMARENSQVINQQQFYRYDDVHEGQNLSVGKRVLADILKAMTEQANVDIPIILATGKIEALSEQASEAGLELTPKASFNVRGSDYKQFHLKTQSGKEAVIVQGFFDNTLVNAIMKHADIPSVYSGEGSMNEGLSFGGKGFMIPFYDYQVTTLIESAGVAHTHELSPFSMQLDGNDVGFRYDEKKVVQLISDNQPLYDSCEKYDLLKLKVGEQFPQMYLVTGKSDEGMQIRKLDKTEIDFQITRPLEQDSKPELQASQANATIYKLEDWAKEWVKLIYDRDSSQLDLNKLGQQTPAMLEGEKQKRVNWFDLFSLET</sequence>
<feature type="compositionally biased region" description="Basic residues" evidence="1">
    <location>
        <begin position="1"/>
        <end position="10"/>
    </location>
</feature>
<dbReference type="EMBL" id="CP014782">
    <property type="protein sequence ID" value="AQS36618.1"/>
    <property type="molecule type" value="Genomic_DNA"/>
</dbReference>
<gene>
    <name evidence="2" type="ORF">Sps_01452</name>
</gene>
<dbReference type="RefSeq" id="WP_077751906.1">
    <property type="nucleotide sequence ID" value="NZ_CP014782.1"/>
</dbReference>
<reference evidence="2 3" key="1">
    <citation type="submission" date="2016-03" db="EMBL/GenBank/DDBJ databases">
        <title>Complete genome sequence of Shewanella psychrophila WP2, a deep sea bacterium isolated from west Pacific sediment.</title>
        <authorList>
            <person name="Xu G."/>
            <person name="Jian H."/>
        </authorList>
    </citation>
    <scope>NUCLEOTIDE SEQUENCE [LARGE SCALE GENOMIC DNA]</scope>
    <source>
        <strain evidence="2 3">WP2</strain>
    </source>
</reference>
<evidence type="ECO:0000313" key="2">
    <source>
        <dbReference type="EMBL" id="AQS36618.1"/>
    </source>
</evidence>